<dbReference type="EMBL" id="KE653238">
    <property type="protein sequence ID" value="EQK99625.1"/>
    <property type="molecule type" value="Genomic_DNA"/>
</dbReference>
<dbReference type="InterPro" id="IPR038765">
    <property type="entry name" value="Papain-like_cys_pep_sf"/>
</dbReference>
<evidence type="ECO:0000256" key="4">
    <source>
        <dbReference type="ARBA" id="ARBA00022786"/>
    </source>
</evidence>
<dbReference type="HOGENOM" id="CLU_018316_3_1_1"/>
<feature type="site" description="Transition state stabilizer" evidence="7">
    <location>
        <position position="292"/>
    </location>
</feature>
<dbReference type="PANTHER" id="PTHR10589">
    <property type="entry name" value="UBIQUITIN CARBOXYL-TERMINAL HYDROLASE"/>
    <property type="match status" value="1"/>
</dbReference>
<evidence type="ECO:0000256" key="8">
    <source>
        <dbReference type="RuleBase" id="RU361215"/>
    </source>
</evidence>
<evidence type="ECO:0000313" key="12">
    <source>
        <dbReference type="Proteomes" id="UP000019374"/>
    </source>
</evidence>
<accession>T5AB49</accession>
<dbReference type="Pfam" id="PF01088">
    <property type="entry name" value="Peptidase_C12"/>
    <property type="match status" value="1"/>
</dbReference>
<feature type="site" description="Important for enzyme activity" evidence="7">
    <location>
        <position position="429"/>
    </location>
</feature>
<dbReference type="AlphaFoldDB" id="T5AB49"/>
<feature type="region of interest" description="Disordered" evidence="9">
    <location>
        <begin position="138"/>
        <end position="192"/>
    </location>
</feature>
<dbReference type="GO" id="GO:0006511">
    <property type="term" value="P:ubiquitin-dependent protein catabolic process"/>
    <property type="evidence" value="ECO:0007669"/>
    <property type="project" value="UniProtKB-UniRule"/>
</dbReference>
<feature type="compositionally biased region" description="Basic and acidic residues" evidence="9">
    <location>
        <begin position="156"/>
        <end position="174"/>
    </location>
</feature>
<evidence type="ECO:0000256" key="5">
    <source>
        <dbReference type="ARBA" id="ARBA00022801"/>
    </source>
</evidence>
<dbReference type="InterPro" id="IPR036959">
    <property type="entry name" value="Peptidase_C12_UCH_sf"/>
</dbReference>
<evidence type="ECO:0000256" key="3">
    <source>
        <dbReference type="ARBA" id="ARBA00022670"/>
    </source>
</evidence>
<feature type="active site" description="Proton donor" evidence="7">
    <location>
        <position position="414"/>
    </location>
</feature>
<dbReference type="Gene3D" id="3.40.532.10">
    <property type="entry name" value="Peptidase C12, ubiquitin carboxyl-terminal hydrolase"/>
    <property type="match status" value="1"/>
</dbReference>
<dbReference type="PRINTS" id="PR00707">
    <property type="entry name" value="UBCTHYDRLASE"/>
</dbReference>
<evidence type="ECO:0000256" key="9">
    <source>
        <dbReference type="SAM" id="MobiDB-lite"/>
    </source>
</evidence>
<dbReference type="SUPFAM" id="SSF54001">
    <property type="entry name" value="Cysteine proteinases"/>
    <property type="match status" value="1"/>
</dbReference>
<keyword evidence="3 7" id="KW-0645">Protease</keyword>
<organism evidence="11 12">
    <name type="scientific">Ophiocordyceps sinensis (strain Co18 / CGMCC 3.14243)</name>
    <name type="common">Yarsagumba caterpillar fungus</name>
    <name type="synonym">Hirsutella sinensis</name>
    <dbReference type="NCBI Taxonomy" id="911162"/>
    <lineage>
        <taxon>Eukaryota</taxon>
        <taxon>Fungi</taxon>
        <taxon>Dikarya</taxon>
        <taxon>Ascomycota</taxon>
        <taxon>Pezizomycotina</taxon>
        <taxon>Sordariomycetes</taxon>
        <taxon>Hypocreomycetidae</taxon>
        <taxon>Hypocreales</taxon>
        <taxon>Ophiocordycipitaceae</taxon>
        <taxon>Ophiocordyceps</taxon>
    </lineage>
</organism>
<sequence>MARHAKTGREAAAAEKTLASALEQSLDQIADKIADKVAEKLASVVADRLADAFVADMTPAVVDKIASKVADKVAAKTQDRPAEQSPVETLDETAKQLSTESPDKMEDGPHDVSTEAVIWVAAESPGHSPERALGETADKMEAEPAVAEQASAETAPKGDEGPEKKARTVDEAAPRRNPKRAAHEAAEHAAKHGAALPDDLLMEALRPLSAREIEAWEGWVELESEPAFFNFIVKKLGVKGVTIKELLSLESWALSHLPKPVFGLVFLFQYTPQLDEEEEDSDDGAPVWFANQTTPNSCASVALLNIIMNAEHVELGGQLQAFKESTRELSSPLRGRRIGSSGFIRAAHNSFVRRMDMLEADLCLANEVASAKPRRSKKPAAPGKGRKQGPAASAKGAKKKTKAANAPPEEFGFHFIAYVPTNGFVWELDGIRTNPRNIGPLDSEDWTQVAAPRIQQRIEEYGNSANGFSLLALCRSPLDTQRSVIASHVGAIHRLRSRFQEDASFADLINADEGLGDVVDNEAALGEFGLQQAHVADAAAPAFLREPMSRPDLDAQQARGLYEQLVAGTKFAMVKYREETIAVSEEEERVRERQKDYSPALHRWMTKLANKGALQDVIRTSQ</sequence>
<feature type="region of interest" description="Disordered" evidence="9">
    <location>
        <begin position="370"/>
        <end position="405"/>
    </location>
</feature>
<feature type="domain" description="UCH catalytic" evidence="10">
    <location>
        <begin position="218"/>
        <end position="475"/>
    </location>
</feature>
<feature type="compositionally biased region" description="Basic and acidic residues" evidence="9">
    <location>
        <begin position="101"/>
        <end position="110"/>
    </location>
</feature>
<keyword evidence="5 7" id="KW-0378">Hydrolase</keyword>
<dbReference type="GO" id="GO:0004843">
    <property type="term" value="F:cysteine-type deubiquitinase activity"/>
    <property type="evidence" value="ECO:0007669"/>
    <property type="project" value="UniProtKB-UniRule"/>
</dbReference>
<name>T5AB49_OPHSC</name>
<feature type="compositionally biased region" description="Basic and acidic residues" evidence="9">
    <location>
        <begin position="181"/>
        <end position="190"/>
    </location>
</feature>
<feature type="active site" description="Nucleophile" evidence="7">
    <location>
        <position position="298"/>
    </location>
</feature>
<evidence type="ECO:0000256" key="7">
    <source>
        <dbReference type="PROSITE-ProRule" id="PRU01393"/>
    </source>
</evidence>
<keyword evidence="6 7" id="KW-0788">Thiol protease</keyword>
<dbReference type="FunFam" id="3.40.532.10:FF:000010">
    <property type="entry name" value="Ubiquitin carboxyl-terminal hydrolase"/>
    <property type="match status" value="1"/>
</dbReference>
<dbReference type="EC" id="3.4.19.12" evidence="8"/>
<dbReference type="PANTHER" id="PTHR10589:SF16">
    <property type="entry name" value="UBIQUITIN CARBOXYL-TERMINAL HYDROLASE ISOZYME L5"/>
    <property type="match status" value="1"/>
</dbReference>
<dbReference type="Proteomes" id="UP000019374">
    <property type="component" value="Unassembled WGS sequence"/>
</dbReference>
<dbReference type="PROSITE" id="PS52048">
    <property type="entry name" value="UCH_DOMAIN"/>
    <property type="match status" value="1"/>
</dbReference>
<evidence type="ECO:0000256" key="6">
    <source>
        <dbReference type="ARBA" id="ARBA00022807"/>
    </source>
</evidence>
<dbReference type="GO" id="GO:0016579">
    <property type="term" value="P:protein deubiquitination"/>
    <property type="evidence" value="ECO:0007669"/>
    <property type="project" value="TreeGrafter"/>
</dbReference>
<feature type="region of interest" description="Disordered" evidence="9">
    <location>
        <begin position="76"/>
        <end position="110"/>
    </location>
</feature>
<evidence type="ECO:0000256" key="2">
    <source>
        <dbReference type="ARBA" id="ARBA00009326"/>
    </source>
</evidence>
<evidence type="ECO:0000259" key="10">
    <source>
        <dbReference type="PROSITE" id="PS52048"/>
    </source>
</evidence>
<keyword evidence="4 7" id="KW-0833">Ubl conjugation pathway</keyword>
<protein>
    <recommendedName>
        <fullName evidence="8">Ubiquitin carboxyl-terminal hydrolase</fullName>
        <ecNumber evidence="8">3.4.19.12</ecNumber>
    </recommendedName>
</protein>
<reference evidence="11 12" key="1">
    <citation type="journal article" date="2013" name="Chin. Sci. Bull.">
        <title>Genome survey uncovers the secrets of sex and lifestyle in caterpillar fungus.</title>
        <authorList>
            <person name="Hu X."/>
            <person name="Zhang Y."/>
            <person name="Xiao G."/>
            <person name="Zheng P."/>
            <person name="Xia Y."/>
            <person name="Zhang X."/>
            <person name="St Leger R.J."/>
            <person name="Liu X."/>
            <person name="Wang C."/>
        </authorList>
    </citation>
    <scope>NUCLEOTIDE SEQUENCE [LARGE SCALE GENOMIC DNA]</scope>
    <source>
        <strain evidence="12">Co18 / CGMCC 3.14243</strain>
        <tissue evidence="11">Fruit-body</tissue>
    </source>
</reference>
<dbReference type="OrthoDB" id="1924260at2759"/>
<evidence type="ECO:0000256" key="1">
    <source>
        <dbReference type="ARBA" id="ARBA00000707"/>
    </source>
</evidence>
<dbReference type="GO" id="GO:0005737">
    <property type="term" value="C:cytoplasm"/>
    <property type="evidence" value="ECO:0007669"/>
    <property type="project" value="TreeGrafter"/>
</dbReference>
<gene>
    <name evidence="11" type="ORF">OCS_04665</name>
</gene>
<comment type="similarity">
    <text evidence="2 7 8">Belongs to the peptidase C12 family.</text>
</comment>
<evidence type="ECO:0000313" key="11">
    <source>
        <dbReference type="EMBL" id="EQK99625.1"/>
    </source>
</evidence>
<dbReference type="InterPro" id="IPR001578">
    <property type="entry name" value="Peptidase_C12_UCH"/>
</dbReference>
<dbReference type="eggNOG" id="KOG2778">
    <property type="taxonomic scope" value="Eukaryota"/>
</dbReference>
<comment type="catalytic activity">
    <reaction evidence="1 7 8">
        <text>Thiol-dependent hydrolysis of ester, thioester, amide, peptide and isopeptide bonds formed by the C-terminal Gly of ubiquitin (a 76-residue protein attached to proteins as an intracellular targeting signal).</text>
        <dbReference type="EC" id="3.4.19.12"/>
    </reaction>
</comment>
<proteinExistence type="inferred from homology"/>